<proteinExistence type="predicted"/>
<accession>A0A231H569</accession>
<gene>
    <name evidence="1" type="ORF">B7C42_03551</name>
</gene>
<organism evidence="1 2">
    <name type="scientific">Nocardia cerradoensis</name>
    <dbReference type="NCBI Taxonomy" id="85688"/>
    <lineage>
        <taxon>Bacteria</taxon>
        <taxon>Bacillati</taxon>
        <taxon>Actinomycetota</taxon>
        <taxon>Actinomycetes</taxon>
        <taxon>Mycobacteriales</taxon>
        <taxon>Nocardiaceae</taxon>
        <taxon>Nocardia</taxon>
    </lineage>
</organism>
<dbReference type="EMBL" id="NGAF01000007">
    <property type="protein sequence ID" value="OXR43995.1"/>
    <property type="molecule type" value="Genomic_DNA"/>
</dbReference>
<evidence type="ECO:0000313" key="2">
    <source>
        <dbReference type="Proteomes" id="UP000215506"/>
    </source>
</evidence>
<name>A0A231H569_9NOCA</name>
<comment type="caution">
    <text evidence="1">The sequence shown here is derived from an EMBL/GenBank/DDBJ whole genome shotgun (WGS) entry which is preliminary data.</text>
</comment>
<evidence type="ECO:0000313" key="1">
    <source>
        <dbReference type="EMBL" id="OXR43995.1"/>
    </source>
</evidence>
<dbReference type="Proteomes" id="UP000215506">
    <property type="component" value="Unassembled WGS sequence"/>
</dbReference>
<reference evidence="1 2" key="1">
    <citation type="submission" date="2017-07" db="EMBL/GenBank/DDBJ databases">
        <title>First draft Genome Sequence of Nocardia cerradoensis isolated from human infection.</title>
        <authorList>
            <person name="Carrasco G."/>
        </authorList>
    </citation>
    <scope>NUCLEOTIDE SEQUENCE [LARGE SCALE GENOMIC DNA]</scope>
    <source>
        <strain evidence="1 2">CNM20130759</strain>
    </source>
</reference>
<dbReference type="RefSeq" id="WP_039783870.1">
    <property type="nucleotide sequence ID" value="NZ_JAAXOR010000002.1"/>
</dbReference>
<dbReference type="AlphaFoldDB" id="A0A231H569"/>
<keyword evidence="2" id="KW-1185">Reference proteome</keyword>
<protein>
    <submittedName>
        <fullName evidence="1">Uncharacterized protein</fullName>
    </submittedName>
</protein>
<sequence>MKEPSTSRRAIVLLHSDHDPDTYETLTRQHRLEVVYTVHTDALAVLAALIAAQHAYEHAADAVVIPHLDTLEVDSPWWAITQVTDLITGTRKYPKLPASTPGTGREQ</sequence>